<reference evidence="3" key="1">
    <citation type="journal article" date="2019" name="Nat. Commun.">
        <title>The genome of broomcorn millet.</title>
        <authorList>
            <person name="Zou C."/>
            <person name="Miki D."/>
            <person name="Li D."/>
            <person name="Tang Q."/>
            <person name="Xiao L."/>
            <person name="Rajput S."/>
            <person name="Deng P."/>
            <person name="Jia W."/>
            <person name="Huang R."/>
            <person name="Zhang M."/>
            <person name="Sun Y."/>
            <person name="Hu J."/>
            <person name="Fu X."/>
            <person name="Schnable P.S."/>
            <person name="Li F."/>
            <person name="Zhang H."/>
            <person name="Feng B."/>
            <person name="Zhu X."/>
            <person name="Liu R."/>
            <person name="Schnable J.C."/>
            <person name="Zhu J.-K."/>
            <person name="Zhang H."/>
        </authorList>
    </citation>
    <scope>NUCLEOTIDE SEQUENCE [LARGE SCALE GENOMIC DNA]</scope>
</reference>
<protein>
    <submittedName>
        <fullName evidence="2">Uncharacterized protein</fullName>
    </submittedName>
</protein>
<evidence type="ECO:0000313" key="3">
    <source>
        <dbReference type="Proteomes" id="UP000275267"/>
    </source>
</evidence>
<dbReference type="Proteomes" id="UP000275267">
    <property type="component" value="Unassembled WGS sequence"/>
</dbReference>
<feature type="compositionally biased region" description="Low complexity" evidence="1">
    <location>
        <begin position="166"/>
        <end position="182"/>
    </location>
</feature>
<comment type="caution">
    <text evidence="2">The sequence shown here is derived from an EMBL/GenBank/DDBJ whole genome shotgun (WGS) entry which is preliminary data.</text>
</comment>
<evidence type="ECO:0000313" key="2">
    <source>
        <dbReference type="EMBL" id="RLN12522.1"/>
    </source>
</evidence>
<dbReference type="AlphaFoldDB" id="A0A3L6S252"/>
<accession>A0A3L6S252</accession>
<proteinExistence type="predicted"/>
<keyword evidence="3" id="KW-1185">Reference proteome</keyword>
<organism evidence="2 3">
    <name type="scientific">Panicum miliaceum</name>
    <name type="common">Proso millet</name>
    <name type="synonym">Broomcorn millet</name>
    <dbReference type="NCBI Taxonomy" id="4540"/>
    <lineage>
        <taxon>Eukaryota</taxon>
        <taxon>Viridiplantae</taxon>
        <taxon>Streptophyta</taxon>
        <taxon>Embryophyta</taxon>
        <taxon>Tracheophyta</taxon>
        <taxon>Spermatophyta</taxon>
        <taxon>Magnoliopsida</taxon>
        <taxon>Liliopsida</taxon>
        <taxon>Poales</taxon>
        <taxon>Poaceae</taxon>
        <taxon>PACMAD clade</taxon>
        <taxon>Panicoideae</taxon>
        <taxon>Panicodae</taxon>
        <taxon>Paniceae</taxon>
        <taxon>Panicinae</taxon>
        <taxon>Panicum</taxon>
        <taxon>Panicum sect. Panicum</taxon>
    </lineage>
</organism>
<gene>
    <name evidence="2" type="ORF">C2845_PM09G11070</name>
</gene>
<sequence>MPIASVLTPMPRRHPTVLVLASRGTVRAVPFSPRSATPPPPTTPPPPPTPTSEVHLPAAFDALSLIASSSSVTSDFERPRPRAAALAAGTVFPRTARAAVIEIHAMDARGKAPASIMHDVRSNASSGGHRTPPAADSPPAAQVLEPNPIRSGSAGLSDDEEEIESGDISSGASSELSWKGHT</sequence>
<evidence type="ECO:0000256" key="1">
    <source>
        <dbReference type="SAM" id="MobiDB-lite"/>
    </source>
</evidence>
<feature type="region of interest" description="Disordered" evidence="1">
    <location>
        <begin position="120"/>
        <end position="182"/>
    </location>
</feature>
<dbReference type="EMBL" id="PQIB02000006">
    <property type="protein sequence ID" value="RLN12522.1"/>
    <property type="molecule type" value="Genomic_DNA"/>
</dbReference>
<feature type="compositionally biased region" description="Pro residues" evidence="1">
    <location>
        <begin position="36"/>
        <end position="50"/>
    </location>
</feature>
<name>A0A3L6S252_PANMI</name>
<feature type="region of interest" description="Disordered" evidence="1">
    <location>
        <begin position="29"/>
        <end position="53"/>
    </location>
</feature>